<name>A0A0A2VCV1_9BACI</name>
<protein>
    <recommendedName>
        <fullName evidence="3">3-dehydroquinate synthase C-terminal domain-containing protein</fullName>
    </recommendedName>
</protein>
<dbReference type="Proteomes" id="UP000030153">
    <property type="component" value="Unassembled WGS sequence"/>
</dbReference>
<accession>A0A0A2VCV1</accession>
<comment type="caution">
    <text evidence="4">The sequence shown here is derived from an EMBL/GenBank/DDBJ whole genome shotgun (WGS) entry which is preliminary data.</text>
</comment>
<sequence>MKEQTQYYEVTKIIEVGEGMRVCLDFTDILAPSEGLFVGNTGHGCVQVLSENRETGDYPARPFRINCGAFHQYLHQGNRTLYLHEVTAGEPLTLSGLKEDRDLYVGRVKIEKRPFVRVECEGQHETISATLQNSSSVFVREEGEGELSVQDLTVGQRILCLPDEPGRHLGEKIEETILEK</sequence>
<organism evidence="4 5">
    <name type="scientific">Pontibacillus chungwhensis BH030062</name>
    <dbReference type="NCBI Taxonomy" id="1385513"/>
    <lineage>
        <taxon>Bacteria</taxon>
        <taxon>Bacillati</taxon>
        <taxon>Bacillota</taxon>
        <taxon>Bacilli</taxon>
        <taxon>Bacillales</taxon>
        <taxon>Bacillaceae</taxon>
        <taxon>Pontibacillus</taxon>
    </lineage>
</organism>
<keyword evidence="2" id="KW-0057">Aromatic amino acid biosynthesis</keyword>
<evidence type="ECO:0000313" key="5">
    <source>
        <dbReference type="Proteomes" id="UP000030153"/>
    </source>
</evidence>
<keyword evidence="1" id="KW-0028">Amino-acid biosynthesis</keyword>
<evidence type="ECO:0000313" key="4">
    <source>
        <dbReference type="EMBL" id="KGP91485.1"/>
    </source>
</evidence>
<dbReference type="PANTHER" id="PTHR33563:SF1">
    <property type="entry name" value="3-DEHYDROQUINATE SYNTHASE"/>
    <property type="match status" value="1"/>
</dbReference>
<dbReference type="InterPro" id="IPR002812">
    <property type="entry name" value="DHQS"/>
</dbReference>
<dbReference type="OrthoDB" id="2043123at2"/>
<dbReference type="EMBL" id="AVBG01000006">
    <property type="protein sequence ID" value="KGP91485.1"/>
    <property type="molecule type" value="Genomic_DNA"/>
</dbReference>
<dbReference type="STRING" id="1385513.N780_20025"/>
<gene>
    <name evidence="4" type="ORF">N780_20025</name>
</gene>
<keyword evidence="5" id="KW-1185">Reference proteome</keyword>
<dbReference type="Pfam" id="PF26558">
    <property type="entry name" value="DHQS_2nd"/>
    <property type="match status" value="1"/>
</dbReference>
<dbReference type="RefSeq" id="WP_036783237.1">
    <property type="nucleotide sequence ID" value="NZ_AVBG01000006.1"/>
</dbReference>
<dbReference type="GO" id="GO:0009073">
    <property type="term" value="P:aromatic amino acid family biosynthetic process"/>
    <property type="evidence" value="ECO:0007669"/>
    <property type="project" value="UniProtKB-KW"/>
</dbReference>
<dbReference type="GO" id="GO:0016491">
    <property type="term" value="F:oxidoreductase activity"/>
    <property type="evidence" value="ECO:0007669"/>
    <property type="project" value="InterPro"/>
</dbReference>
<dbReference type="eggNOG" id="COG1465">
    <property type="taxonomic scope" value="Bacteria"/>
</dbReference>
<dbReference type="GO" id="GO:0003856">
    <property type="term" value="F:3-dehydroquinate synthase activity"/>
    <property type="evidence" value="ECO:0007669"/>
    <property type="project" value="InterPro"/>
</dbReference>
<dbReference type="InterPro" id="IPR056179">
    <property type="entry name" value="DHQS_C"/>
</dbReference>
<dbReference type="GO" id="GO:0008652">
    <property type="term" value="P:amino acid biosynthetic process"/>
    <property type="evidence" value="ECO:0007669"/>
    <property type="project" value="UniProtKB-KW"/>
</dbReference>
<reference evidence="4 5" key="1">
    <citation type="submission" date="2013-08" db="EMBL/GenBank/DDBJ databases">
        <title>Genome of Pontibacillus chungwhensis.</title>
        <authorList>
            <person name="Wang Q."/>
            <person name="Wang G."/>
        </authorList>
    </citation>
    <scope>NUCLEOTIDE SEQUENCE [LARGE SCALE GENOMIC DNA]</scope>
    <source>
        <strain evidence="4 5">BH030062</strain>
    </source>
</reference>
<dbReference type="AlphaFoldDB" id="A0A0A2VCV1"/>
<feature type="domain" description="3-dehydroquinate synthase C-terminal" evidence="3">
    <location>
        <begin position="9"/>
        <end position="180"/>
    </location>
</feature>
<dbReference type="PANTHER" id="PTHR33563">
    <property type="match status" value="1"/>
</dbReference>
<evidence type="ECO:0000256" key="2">
    <source>
        <dbReference type="ARBA" id="ARBA00023141"/>
    </source>
</evidence>
<evidence type="ECO:0000259" key="3">
    <source>
        <dbReference type="Pfam" id="PF26558"/>
    </source>
</evidence>
<proteinExistence type="predicted"/>
<evidence type="ECO:0000256" key="1">
    <source>
        <dbReference type="ARBA" id="ARBA00022605"/>
    </source>
</evidence>